<dbReference type="KEGG" id="fae:FAES_3323"/>
<feature type="transmembrane region" description="Helical" evidence="7">
    <location>
        <begin position="275"/>
        <end position="300"/>
    </location>
</feature>
<dbReference type="GO" id="GO:0016757">
    <property type="term" value="F:glycosyltransferase activity"/>
    <property type="evidence" value="ECO:0007669"/>
    <property type="project" value="UniProtKB-KW"/>
</dbReference>
<dbReference type="InterPro" id="IPR050256">
    <property type="entry name" value="Glycosyltransferase_2"/>
</dbReference>
<dbReference type="SUPFAM" id="SSF53448">
    <property type="entry name" value="Nucleotide-diphospho-sugar transferases"/>
    <property type="match status" value="1"/>
</dbReference>
<keyword evidence="5 7" id="KW-1133">Transmembrane helix</keyword>
<feature type="transmembrane region" description="Helical" evidence="7">
    <location>
        <begin position="240"/>
        <end position="263"/>
    </location>
</feature>
<reference evidence="9 10" key="1">
    <citation type="journal article" date="2012" name="J. Bacteriol.">
        <title>Genome Sequence of Fibrella aestuarina BUZ 2T, a Filamentous Marine Bacterium.</title>
        <authorList>
            <person name="Filippini M."/>
            <person name="Qi W."/>
            <person name="Blom J."/>
            <person name="Goesmann A."/>
            <person name="Smits T.H."/>
            <person name="Bagheri H.C."/>
        </authorList>
    </citation>
    <scope>NUCLEOTIDE SEQUENCE [LARGE SCALE GENOMIC DNA]</scope>
    <source>
        <strain evidence="10">BUZ 2T</strain>
    </source>
</reference>
<dbReference type="Proteomes" id="UP000011058">
    <property type="component" value="Chromosome"/>
</dbReference>
<dbReference type="GO" id="GO:0005886">
    <property type="term" value="C:plasma membrane"/>
    <property type="evidence" value="ECO:0007669"/>
    <property type="project" value="TreeGrafter"/>
</dbReference>
<keyword evidence="2" id="KW-0328">Glycosyltransferase</keyword>
<dbReference type="Pfam" id="PF00535">
    <property type="entry name" value="Glycos_transf_2"/>
    <property type="match status" value="1"/>
</dbReference>
<evidence type="ECO:0000256" key="4">
    <source>
        <dbReference type="ARBA" id="ARBA00022692"/>
    </source>
</evidence>
<evidence type="ECO:0000256" key="7">
    <source>
        <dbReference type="SAM" id="Phobius"/>
    </source>
</evidence>
<sequence length="338" mass="38505">MSFLLVPNLISLVVPAFNEQENLPVLVERLRAVMSTLSDPATDRPVAYEILIVDDGSTDRTKAVLRQLSMRYNEVRFISFSRNFGHQVALRAGYEHARGICAISLDADLQHPPELIPTLVKKWREGFDVVYTVRHQDPNLPWKKRFTSRNFYRLLRAASDLELEDGAADFRLLDRKVLNVLKQHQENDLFVRGMISWMGFRQCRIEYEPAARFAGTTKYSFKKMLQLAMMGITSFSTKPLYISVVVGLCMALFSSLFGLEVLYEYFFTNATVSGWTTLVLLVVLIGGVQFIVIGIMGVYLGKTFIEVKRRPPYIIGDSSEIEEIIQWQVPNPAAFSSQ</sequence>
<evidence type="ECO:0000259" key="8">
    <source>
        <dbReference type="Pfam" id="PF00535"/>
    </source>
</evidence>
<dbReference type="PATRIC" id="fig|1166018.3.peg.5098"/>
<keyword evidence="6 7" id="KW-0472">Membrane</keyword>
<organism evidence="9 10">
    <name type="scientific">Fibrella aestuarina BUZ 2</name>
    <dbReference type="NCBI Taxonomy" id="1166018"/>
    <lineage>
        <taxon>Bacteria</taxon>
        <taxon>Pseudomonadati</taxon>
        <taxon>Bacteroidota</taxon>
        <taxon>Cytophagia</taxon>
        <taxon>Cytophagales</taxon>
        <taxon>Spirosomataceae</taxon>
        <taxon>Fibrella</taxon>
    </lineage>
</organism>
<evidence type="ECO:0000256" key="1">
    <source>
        <dbReference type="ARBA" id="ARBA00004141"/>
    </source>
</evidence>
<dbReference type="STRING" id="1166018.FAES_3323"/>
<evidence type="ECO:0000313" key="10">
    <source>
        <dbReference type="Proteomes" id="UP000011058"/>
    </source>
</evidence>
<dbReference type="PANTHER" id="PTHR48090:SF1">
    <property type="entry name" value="PROPHAGE BACTOPRENOL GLUCOSYL TRANSFERASE HOMOLOG"/>
    <property type="match status" value="1"/>
</dbReference>
<dbReference type="InterPro" id="IPR001173">
    <property type="entry name" value="Glyco_trans_2-like"/>
</dbReference>
<dbReference type="Gene3D" id="3.90.550.10">
    <property type="entry name" value="Spore Coat Polysaccharide Biosynthesis Protein SpsA, Chain A"/>
    <property type="match status" value="1"/>
</dbReference>
<keyword evidence="3 9" id="KW-0808">Transferase</keyword>
<evidence type="ECO:0000313" key="9">
    <source>
        <dbReference type="EMBL" id="CCH01331.1"/>
    </source>
</evidence>
<dbReference type="HOGENOM" id="CLU_033536_0_1_10"/>
<evidence type="ECO:0000256" key="5">
    <source>
        <dbReference type="ARBA" id="ARBA00022989"/>
    </source>
</evidence>
<proteinExistence type="predicted"/>
<comment type="subcellular location">
    <subcellularLocation>
        <location evidence="1">Membrane</location>
        <topology evidence="1">Multi-pass membrane protein</topology>
    </subcellularLocation>
</comment>
<dbReference type="OrthoDB" id="9807778at2"/>
<feature type="domain" description="Glycosyltransferase 2-like" evidence="8">
    <location>
        <begin position="11"/>
        <end position="179"/>
    </location>
</feature>
<dbReference type="eggNOG" id="COG0463">
    <property type="taxonomic scope" value="Bacteria"/>
</dbReference>
<protein>
    <submittedName>
        <fullName evidence="9">Glycosyl transferase family 2</fullName>
    </submittedName>
</protein>
<dbReference type="InterPro" id="IPR029044">
    <property type="entry name" value="Nucleotide-diphossugar_trans"/>
</dbReference>
<dbReference type="AlphaFoldDB" id="I0KB28"/>
<dbReference type="EMBL" id="HE796683">
    <property type="protein sequence ID" value="CCH01331.1"/>
    <property type="molecule type" value="Genomic_DNA"/>
</dbReference>
<name>I0KB28_9BACT</name>
<dbReference type="CDD" id="cd04187">
    <property type="entry name" value="DPM1_like_bac"/>
    <property type="match status" value="1"/>
</dbReference>
<keyword evidence="4 7" id="KW-0812">Transmembrane</keyword>
<evidence type="ECO:0000256" key="3">
    <source>
        <dbReference type="ARBA" id="ARBA00022679"/>
    </source>
</evidence>
<gene>
    <name evidence="9" type="ORF">FAES_3323</name>
</gene>
<accession>I0KB28</accession>
<dbReference type="PANTHER" id="PTHR48090">
    <property type="entry name" value="UNDECAPRENYL-PHOSPHATE 4-DEOXY-4-FORMAMIDO-L-ARABINOSE TRANSFERASE-RELATED"/>
    <property type="match status" value="1"/>
</dbReference>
<keyword evidence="10" id="KW-1185">Reference proteome</keyword>
<evidence type="ECO:0000256" key="2">
    <source>
        <dbReference type="ARBA" id="ARBA00022676"/>
    </source>
</evidence>
<dbReference type="RefSeq" id="WP_015332430.1">
    <property type="nucleotide sequence ID" value="NC_020054.1"/>
</dbReference>
<evidence type="ECO:0000256" key="6">
    <source>
        <dbReference type="ARBA" id="ARBA00023136"/>
    </source>
</evidence>